<keyword evidence="6 14" id="KW-0720">Serine protease</keyword>
<feature type="binding site" evidence="14 17">
    <location>
        <begin position="377"/>
        <end position="384"/>
    </location>
    <ligand>
        <name>ATP</name>
        <dbReference type="ChEBI" id="CHEBI:30616"/>
    </ligand>
</feature>
<comment type="induction">
    <text evidence="14">By heat shock.</text>
</comment>
<dbReference type="Gene3D" id="1.10.8.60">
    <property type="match status" value="1"/>
</dbReference>
<dbReference type="SMART" id="SM00382">
    <property type="entry name" value="AAA"/>
    <property type="match status" value="1"/>
</dbReference>
<evidence type="ECO:0000256" key="11">
    <source>
        <dbReference type="ARBA" id="ARBA00066743"/>
    </source>
</evidence>
<dbReference type="GO" id="GO:0006515">
    <property type="term" value="P:protein quality control for misfolded or incompletely synthesized proteins"/>
    <property type="evidence" value="ECO:0007669"/>
    <property type="project" value="UniProtKB-UniRule"/>
</dbReference>
<evidence type="ECO:0000256" key="12">
    <source>
        <dbReference type="ARBA" id="ARBA00071934"/>
    </source>
</evidence>
<keyword evidence="23" id="KW-1185">Reference proteome</keyword>
<evidence type="ECO:0000256" key="19">
    <source>
        <dbReference type="RuleBase" id="RU000591"/>
    </source>
</evidence>
<dbReference type="PROSITE" id="PS01046">
    <property type="entry name" value="LON_SER"/>
    <property type="match status" value="1"/>
</dbReference>
<dbReference type="InterPro" id="IPR003593">
    <property type="entry name" value="AAA+_ATPase"/>
</dbReference>
<proteinExistence type="evidence at transcript level"/>
<dbReference type="Proteomes" id="UP000242444">
    <property type="component" value="Unassembled WGS sequence"/>
</dbReference>
<dbReference type="Gene3D" id="3.30.230.10">
    <property type="match status" value="1"/>
</dbReference>
<dbReference type="InterPro" id="IPR003959">
    <property type="entry name" value="ATPase_AAA_core"/>
</dbReference>
<dbReference type="Gene3D" id="1.20.58.1480">
    <property type="match status" value="1"/>
</dbReference>
<evidence type="ECO:0000256" key="2">
    <source>
        <dbReference type="ARBA" id="ARBA00022490"/>
    </source>
</evidence>
<evidence type="ECO:0000259" key="21">
    <source>
        <dbReference type="PROSITE" id="PS51787"/>
    </source>
</evidence>
<evidence type="ECO:0000256" key="14">
    <source>
        <dbReference type="HAMAP-Rule" id="MF_01973"/>
    </source>
</evidence>
<feature type="domain" description="Lon proteolytic" evidence="20">
    <location>
        <begin position="619"/>
        <end position="803"/>
    </location>
</feature>
<dbReference type="InterPro" id="IPR046336">
    <property type="entry name" value="Lon_prtase_N_sf"/>
</dbReference>
<evidence type="ECO:0000256" key="8">
    <source>
        <dbReference type="ARBA" id="ARBA00023016"/>
    </source>
</evidence>
<evidence type="ECO:0000259" key="20">
    <source>
        <dbReference type="PROSITE" id="PS51786"/>
    </source>
</evidence>
<comment type="similarity">
    <text evidence="14 15 18 19">Belongs to the peptidase S16 family.</text>
</comment>
<dbReference type="InterPro" id="IPR027065">
    <property type="entry name" value="Lon_Prtase"/>
</dbReference>
<dbReference type="InterPro" id="IPR014721">
    <property type="entry name" value="Ribsml_uS5_D2-typ_fold_subgr"/>
</dbReference>
<dbReference type="Pfam" id="PF02190">
    <property type="entry name" value="LON_substr_bdg"/>
    <property type="match status" value="1"/>
</dbReference>
<dbReference type="SMART" id="SM00464">
    <property type="entry name" value="LON"/>
    <property type="match status" value="1"/>
</dbReference>
<dbReference type="FunFam" id="3.40.50.300:FF:000021">
    <property type="entry name" value="Lon protease homolog"/>
    <property type="match status" value="1"/>
</dbReference>
<comment type="subunit">
    <text evidence="14 15">Homohexamer. Organized in a ring with a central cavity.</text>
</comment>
<dbReference type="InterPro" id="IPR020568">
    <property type="entry name" value="Ribosomal_Su5_D2-typ_SF"/>
</dbReference>
<feature type="active site" evidence="14 16">
    <location>
        <position position="709"/>
    </location>
</feature>
<keyword evidence="5 14" id="KW-0378">Hydrolase</keyword>
<evidence type="ECO:0000256" key="4">
    <source>
        <dbReference type="ARBA" id="ARBA00022741"/>
    </source>
</evidence>
<dbReference type="InterPro" id="IPR004815">
    <property type="entry name" value="Lon_bac/euk-typ"/>
</dbReference>
<dbReference type="Pfam" id="PF22667">
    <property type="entry name" value="Lon_lid"/>
    <property type="match status" value="1"/>
</dbReference>
<evidence type="ECO:0000256" key="3">
    <source>
        <dbReference type="ARBA" id="ARBA00022670"/>
    </source>
</evidence>
<dbReference type="CDD" id="cd19500">
    <property type="entry name" value="RecA-like_Lon"/>
    <property type="match status" value="1"/>
</dbReference>
<name>A0A263D8K4_9PSEU</name>
<dbReference type="GO" id="GO:0004176">
    <property type="term" value="F:ATP-dependent peptidase activity"/>
    <property type="evidence" value="ECO:0007669"/>
    <property type="project" value="UniProtKB-UniRule"/>
</dbReference>
<dbReference type="EC" id="3.4.21.53" evidence="11 14"/>
<evidence type="ECO:0000256" key="6">
    <source>
        <dbReference type="ARBA" id="ARBA00022825"/>
    </source>
</evidence>
<dbReference type="PRINTS" id="PR00830">
    <property type="entry name" value="ENDOLAPTASE"/>
</dbReference>
<dbReference type="AlphaFoldDB" id="A0A263D8K4"/>
<comment type="function">
    <text evidence="10 14">ATP-dependent serine protease that mediates the selective degradation of mutant and abnormal proteins as well as certain short-lived regulatory proteins. Required for cellular homeostasis and for survival from DNA damage and developmental changes induced by stress. Degrades polypeptides processively to yield small peptide fragments that are 5 to 10 amino acids long. Binds to DNA in a double-stranded, site-specific manner.</text>
</comment>
<dbReference type="InterPro" id="IPR054594">
    <property type="entry name" value="Lon_lid"/>
</dbReference>
<dbReference type="InterPro" id="IPR003111">
    <property type="entry name" value="Lon_prtase_N"/>
</dbReference>
<evidence type="ECO:0000256" key="13">
    <source>
        <dbReference type="ARBA" id="ARBA00082722"/>
    </source>
</evidence>
<keyword evidence="7 14" id="KW-0067">ATP-binding</keyword>
<sequence length="812" mass="86551">MSESRLLPILPIDDDVVFPGMVVPLDLSDAETRAAVEAAQTKAAAAPSMPGIRSAAAGRAEVLIVPRVDGENAEVGTVAAVERIGRMPDGSSAVALRGLRRASVGEPGEGTGEARWVRSTDLVEGEVDERVRTLAAEYRSVVISVLRERGAGQLVDAVQQLDDPSAIADLAGNAPYLGVERKLDLLRTLDVGARLEKALESTREYLAELEVSDTIRKDVADGMEKQQKEFLLRRQLDAIRKELGELDGSGGEDDDYRARVEAADLPERVRTAALSEVDKLERTSEQSPEGGWIRTWLDTVLEMPWQERTTDVHDIAGARTVLDADHAGLDDVKERIIEYLAVRERRAERDARAEADAGEEAARPGSRRHGAVLALVGPPGVGKTSLGESVATAMGREFVRVALGGIRDEAEIRGHRRTYVGAMPGRVVRAIKEAGSMNPVVLLDEVDKVGADYRGDPTAALLEVLDPEQNHTFRDHYLEVELDLSDVVFLATANALETIPGPLLDRMELVTLDGYTEHEKVTIGRDHLLPRELERAGLEQADVTLTDAALSRIAAEYTREAGVRDANRTIAKVLRKIATKVALEETALPVTVEAADLDRYLGHPRHLPESSLPESTQRTAIPGVATGLAVTGAGGDVLFVEASLADAESGGTGLTLTGQLGDVMKESAQIALSYLRSRGAELELPVGDLKDRGVHVHVPAGAVPKDGPSAGVTMTTALASLLSGRAVRGDVAMTGEVSLTGRVLPIGGVKQKLLAAHRAGMSTVIIPKRNEPDLDDVPAEVLAQLDVHAVASVREALDVALAPASAPVAQAA</sequence>
<evidence type="ECO:0000256" key="9">
    <source>
        <dbReference type="ARBA" id="ARBA00050665"/>
    </source>
</evidence>
<dbReference type="Gene3D" id="3.40.50.300">
    <property type="entry name" value="P-loop containing nucleotide triphosphate hydrolases"/>
    <property type="match status" value="1"/>
</dbReference>
<dbReference type="GO" id="GO:0004252">
    <property type="term" value="F:serine-type endopeptidase activity"/>
    <property type="evidence" value="ECO:0007669"/>
    <property type="project" value="UniProtKB-UniRule"/>
</dbReference>
<dbReference type="RefSeq" id="WP_094860605.1">
    <property type="nucleotide sequence ID" value="NZ_NKYE01000001.1"/>
</dbReference>
<dbReference type="SUPFAM" id="SSF52540">
    <property type="entry name" value="P-loop containing nucleoside triphosphate hydrolases"/>
    <property type="match status" value="1"/>
</dbReference>
<dbReference type="PROSITE" id="PS51787">
    <property type="entry name" value="LON_N"/>
    <property type="match status" value="1"/>
</dbReference>
<keyword evidence="4 14" id="KW-0547">Nucleotide-binding</keyword>
<dbReference type="PIRSF" id="PIRSF001174">
    <property type="entry name" value="Lon_proteas"/>
    <property type="match status" value="1"/>
</dbReference>
<comment type="catalytic activity">
    <reaction evidence="9 14 15 18">
        <text>Hydrolysis of proteins in presence of ATP.</text>
        <dbReference type="EC" id="3.4.21.53"/>
    </reaction>
</comment>
<dbReference type="HAMAP" id="MF_01973">
    <property type="entry name" value="lon_bact"/>
    <property type="match status" value="1"/>
</dbReference>
<dbReference type="InterPro" id="IPR027543">
    <property type="entry name" value="Lon_bac"/>
</dbReference>
<dbReference type="GO" id="GO:0034605">
    <property type="term" value="P:cellular response to heat"/>
    <property type="evidence" value="ECO:0007669"/>
    <property type="project" value="UniProtKB-UniRule"/>
</dbReference>
<dbReference type="Pfam" id="PF05362">
    <property type="entry name" value="Lon_C"/>
    <property type="match status" value="1"/>
</dbReference>
<gene>
    <name evidence="14 22" type="primary">lon</name>
    <name evidence="22" type="ORF">CFN78_00960</name>
</gene>
<evidence type="ECO:0000256" key="15">
    <source>
        <dbReference type="PIRNR" id="PIRNR001174"/>
    </source>
</evidence>
<evidence type="ECO:0000256" key="17">
    <source>
        <dbReference type="PIRSR" id="PIRSR001174-2"/>
    </source>
</evidence>
<dbReference type="GO" id="GO:0005524">
    <property type="term" value="F:ATP binding"/>
    <property type="evidence" value="ECO:0007669"/>
    <property type="project" value="UniProtKB-UniRule"/>
</dbReference>
<dbReference type="Pfam" id="PF00004">
    <property type="entry name" value="AAA"/>
    <property type="match status" value="1"/>
</dbReference>
<evidence type="ECO:0000256" key="18">
    <source>
        <dbReference type="PROSITE-ProRule" id="PRU01122"/>
    </source>
</evidence>
<evidence type="ECO:0000313" key="22">
    <source>
        <dbReference type="EMBL" id="OZM74820.1"/>
    </source>
</evidence>
<evidence type="ECO:0000256" key="5">
    <source>
        <dbReference type="ARBA" id="ARBA00022801"/>
    </source>
</evidence>
<dbReference type="InterPro" id="IPR027417">
    <property type="entry name" value="P-loop_NTPase"/>
</dbReference>
<dbReference type="InParanoid" id="A0A263D8K4"/>
<dbReference type="GO" id="GO:0016887">
    <property type="term" value="F:ATP hydrolysis activity"/>
    <property type="evidence" value="ECO:0007669"/>
    <property type="project" value="UniProtKB-UniRule"/>
</dbReference>
<dbReference type="EMBL" id="NKYE01000001">
    <property type="protein sequence ID" value="OZM74820.1"/>
    <property type="molecule type" value="Genomic_DNA"/>
</dbReference>
<comment type="subcellular location">
    <subcellularLocation>
        <location evidence="1 14 15">Cytoplasm</location>
    </subcellularLocation>
</comment>
<evidence type="ECO:0000256" key="1">
    <source>
        <dbReference type="ARBA" id="ARBA00004496"/>
    </source>
</evidence>
<dbReference type="GO" id="GO:0043565">
    <property type="term" value="F:sequence-specific DNA binding"/>
    <property type="evidence" value="ECO:0007669"/>
    <property type="project" value="UniProtKB-UniRule"/>
</dbReference>
<protein>
    <recommendedName>
        <fullName evidence="12 14">Lon protease</fullName>
        <ecNumber evidence="11 14">3.4.21.53</ecNumber>
    </recommendedName>
    <alternativeName>
        <fullName evidence="13 14">ATP-dependent protease La</fullName>
    </alternativeName>
</protein>
<comment type="caution">
    <text evidence="22">The sequence shown here is derived from an EMBL/GenBank/DDBJ whole genome shotgun (WGS) entry which is preliminary data.</text>
</comment>
<dbReference type="Gene3D" id="2.30.130.40">
    <property type="entry name" value="LON domain-like"/>
    <property type="match status" value="1"/>
</dbReference>
<dbReference type="InterPro" id="IPR015947">
    <property type="entry name" value="PUA-like_sf"/>
</dbReference>
<dbReference type="PANTHER" id="PTHR10046">
    <property type="entry name" value="ATP DEPENDENT LON PROTEASE FAMILY MEMBER"/>
    <property type="match status" value="1"/>
</dbReference>
<accession>A0A263D8K4</accession>
<evidence type="ECO:0000313" key="23">
    <source>
        <dbReference type="Proteomes" id="UP000242444"/>
    </source>
</evidence>
<feature type="active site" evidence="14 16">
    <location>
        <position position="752"/>
    </location>
</feature>
<dbReference type="Gene3D" id="1.20.5.5270">
    <property type="match status" value="1"/>
</dbReference>
<dbReference type="PROSITE" id="PS51786">
    <property type="entry name" value="LON_PROTEOLYTIC"/>
    <property type="match status" value="1"/>
</dbReference>
<dbReference type="NCBIfam" id="TIGR00763">
    <property type="entry name" value="lon"/>
    <property type="match status" value="1"/>
</dbReference>
<dbReference type="SUPFAM" id="SSF88697">
    <property type="entry name" value="PUA domain-like"/>
    <property type="match status" value="1"/>
</dbReference>
<dbReference type="SUPFAM" id="SSF54211">
    <property type="entry name" value="Ribosomal protein S5 domain 2-like"/>
    <property type="match status" value="1"/>
</dbReference>
<organism evidence="22 23">
    <name type="scientific">Amycolatopsis antarctica</name>
    <dbReference type="NCBI Taxonomy" id="1854586"/>
    <lineage>
        <taxon>Bacteria</taxon>
        <taxon>Bacillati</taxon>
        <taxon>Actinomycetota</taxon>
        <taxon>Actinomycetes</taxon>
        <taxon>Pseudonocardiales</taxon>
        <taxon>Pseudonocardiaceae</taxon>
        <taxon>Amycolatopsis</taxon>
    </lineage>
</organism>
<dbReference type="InterPro" id="IPR008268">
    <property type="entry name" value="Peptidase_S16_AS"/>
</dbReference>
<dbReference type="GO" id="GO:0005737">
    <property type="term" value="C:cytoplasm"/>
    <property type="evidence" value="ECO:0007669"/>
    <property type="project" value="UniProtKB-SubCell"/>
</dbReference>
<feature type="domain" description="Lon N-terminal" evidence="21">
    <location>
        <begin position="7"/>
        <end position="206"/>
    </location>
</feature>
<reference evidence="22 23" key="1">
    <citation type="submission" date="2017-07" db="EMBL/GenBank/DDBJ databases">
        <title>Amycolatopsis antarcticus sp. nov., isolated from the surface of an Antarcticus brown macroalga.</title>
        <authorList>
            <person name="Wang J."/>
            <person name="Leiva S."/>
            <person name="Huang J."/>
            <person name="Huang Y."/>
        </authorList>
    </citation>
    <scope>NUCLEOTIDE SEQUENCE [LARGE SCALE GENOMIC DNA]</scope>
    <source>
        <strain evidence="22 23">AU-G6</strain>
    </source>
</reference>
<evidence type="ECO:0000256" key="7">
    <source>
        <dbReference type="ARBA" id="ARBA00022840"/>
    </source>
</evidence>
<evidence type="ECO:0000256" key="16">
    <source>
        <dbReference type="PIRSR" id="PIRSR001174-1"/>
    </source>
</evidence>
<keyword evidence="3 14" id="KW-0645">Protease</keyword>
<keyword evidence="8 14" id="KW-0346">Stress response</keyword>
<evidence type="ECO:0000256" key="10">
    <source>
        <dbReference type="ARBA" id="ARBA00053875"/>
    </source>
</evidence>
<dbReference type="InterPro" id="IPR008269">
    <property type="entry name" value="Lon_proteolytic"/>
</dbReference>
<dbReference type="OrthoDB" id="9803599at2"/>
<keyword evidence="2 14" id="KW-0963">Cytoplasm</keyword>